<dbReference type="Proteomes" id="UP000295805">
    <property type="component" value="Unassembled WGS sequence"/>
</dbReference>
<evidence type="ECO:0008006" key="5">
    <source>
        <dbReference type="Google" id="ProtNLM"/>
    </source>
</evidence>
<dbReference type="GeneID" id="89529591"/>
<dbReference type="InterPro" id="IPR039569">
    <property type="entry name" value="FAS1-like_DH_region"/>
</dbReference>
<name>A0A4R3ZUJ9_9ACTN</name>
<dbReference type="InterPro" id="IPR002878">
    <property type="entry name" value="ChsH2_C"/>
</dbReference>
<sequence length="370" mass="40508">MSDDTVFNDTVTDERTSRILAAADEVKASGGSARRAGRDPINLPMIRNWTEAIGDTNPIYESEEAAVAAGHGGLVAPPAMAQVWTMRGLGKTREADDPLGRMTDILDAEGFTSVVATNCDSVYHRYTRPGEEVTIESVLVDVVGPKTTGLGEGWFFTTRNYWRVGDEVVAEMDFRILKFRPPAKTAEPAGSASSEERIVASSGSATDDLVVGEVLRPSVSHDTRFFWDGVAARELRIQKREDGSLQHPPVPALWKERSEQTDYVVSSGRGTVFSFVVHHAPRVPGRTKFPFVIALVELEEGVRMLGELRDVDPAEVRIGMEVEVEFLDMPGDESEDAAFGTEPWTLYAWRPAGTAPIDRQMPEVKEGGGK</sequence>
<feature type="domain" description="FAS1-like dehydratase" evidence="2">
    <location>
        <begin position="37"/>
        <end position="171"/>
    </location>
</feature>
<gene>
    <name evidence="3" type="ORF">EDD19_10866</name>
</gene>
<dbReference type="EMBL" id="SMCX01000008">
    <property type="protein sequence ID" value="TCW24130.1"/>
    <property type="molecule type" value="Genomic_DNA"/>
</dbReference>
<comment type="caution">
    <text evidence="3">The sequence shown here is derived from an EMBL/GenBank/DDBJ whole genome shotgun (WGS) entry which is preliminary data.</text>
</comment>
<dbReference type="SUPFAM" id="SSF54637">
    <property type="entry name" value="Thioesterase/thiol ester dehydrase-isomerase"/>
    <property type="match status" value="1"/>
</dbReference>
<proteinExistence type="predicted"/>
<evidence type="ECO:0000313" key="3">
    <source>
        <dbReference type="EMBL" id="TCW24130.1"/>
    </source>
</evidence>
<dbReference type="AlphaFoldDB" id="A0A4R3ZUJ9"/>
<dbReference type="CDD" id="cd03441">
    <property type="entry name" value="R_hydratase_like"/>
    <property type="match status" value="1"/>
</dbReference>
<organism evidence="3 4">
    <name type="scientific">Dietzia cinnamea</name>
    <dbReference type="NCBI Taxonomy" id="321318"/>
    <lineage>
        <taxon>Bacteria</taxon>
        <taxon>Bacillati</taxon>
        <taxon>Actinomycetota</taxon>
        <taxon>Actinomycetes</taxon>
        <taxon>Mycobacteriales</taxon>
        <taxon>Dietziaceae</taxon>
        <taxon>Dietzia</taxon>
    </lineage>
</organism>
<accession>A0A4R3ZUJ9</accession>
<dbReference type="Gene3D" id="3.10.129.10">
    <property type="entry name" value="Hotdog Thioesterase"/>
    <property type="match status" value="1"/>
</dbReference>
<dbReference type="Pfam" id="PF01796">
    <property type="entry name" value="OB_ChsH2_C"/>
    <property type="match status" value="1"/>
</dbReference>
<dbReference type="PANTHER" id="PTHR42993:SF1">
    <property type="entry name" value="MAOC-LIKE DEHYDRATASE DOMAIN-CONTAINING PROTEIN"/>
    <property type="match status" value="1"/>
</dbReference>
<reference evidence="3 4" key="1">
    <citation type="submission" date="2019-03" db="EMBL/GenBank/DDBJ databases">
        <title>Root nodule microbial communities of legume samples collected from USA, Mexico and Botswana.</title>
        <authorList>
            <person name="Hirsch A."/>
        </authorList>
    </citation>
    <scope>NUCLEOTIDE SEQUENCE [LARGE SCALE GENOMIC DNA]</scope>
    <source>
        <strain evidence="3 4">55</strain>
    </source>
</reference>
<evidence type="ECO:0000313" key="4">
    <source>
        <dbReference type="Proteomes" id="UP000295805"/>
    </source>
</evidence>
<dbReference type="InterPro" id="IPR012340">
    <property type="entry name" value="NA-bd_OB-fold"/>
</dbReference>
<feature type="domain" description="ChsH2 C-terminal OB-fold" evidence="1">
    <location>
        <begin position="263"/>
        <end position="326"/>
    </location>
</feature>
<evidence type="ECO:0000259" key="1">
    <source>
        <dbReference type="Pfam" id="PF01796"/>
    </source>
</evidence>
<dbReference type="PANTHER" id="PTHR42993">
    <property type="entry name" value="MAOC-LIKE DEHYDRATASE DOMAIN-CONTAINING PROTEIN"/>
    <property type="match status" value="1"/>
</dbReference>
<dbReference type="Pfam" id="PF13452">
    <property type="entry name" value="FAS1_DH_region"/>
    <property type="match status" value="1"/>
</dbReference>
<protein>
    <recommendedName>
        <fullName evidence="5">DNA-binding protein</fullName>
    </recommendedName>
</protein>
<dbReference type="RefSeq" id="WP_131885695.1">
    <property type="nucleotide sequence ID" value="NZ_CP143053.1"/>
</dbReference>
<dbReference type="SUPFAM" id="SSF50249">
    <property type="entry name" value="Nucleic acid-binding proteins"/>
    <property type="match status" value="1"/>
</dbReference>
<dbReference type="InterPro" id="IPR029069">
    <property type="entry name" value="HotDog_dom_sf"/>
</dbReference>
<evidence type="ECO:0000259" key="2">
    <source>
        <dbReference type="Pfam" id="PF13452"/>
    </source>
</evidence>